<gene>
    <name evidence="4" type="ORF">SODALDRAFT_329906</name>
</gene>
<evidence type="ECO:0008006" key="6">
    <source>
        <dbReference type="Google" id="ProtNLM"/>
    </source>
</evidence>
<dbReference type="InterPro" id="IPR015943">
    <property type="entry name" value="WD40/YVTN_repeat-like_dom_sf"/>
</dbReference>
<dbReference type="GeneID" id="39579557"/>
<evidence type="ECO:0000256" key="2">
    <source>
        <dbReference type="ARBA" id="ARBA00022737"/>
    </source>
</evidence>
<dbReference type="STRING" id="1314773.A0A3N2Q0C9"/>
<dbReference type="SUPFAM" id="SSF50978">
    <property type="entry name" value="WD40 repeat-like"/>
    <property type="match status" value="1"/>
</dbReference>
<evidence type="ECO:0000313" key="4">
    <source>
        <dbReference type="EMBL" id="ROT40224.1"/>
    </source>
</evidence>
<accession>A0A3N2Q0C9</accession>
<reference evidence="4 5" key="1">
    <citation type="journal article" date="2018" name="Mol. Ecol.">
        <title>The obligate alkalophilic soda-lake fungus Sodiomyces alkalinus has shifted to a protein diet.</title>
        <authorList>
            <person name="Grum-Grzhimaylo A.A."/>
            <person name="Falkoski D.L."/>
            <person name="van den Heuvel J."/>
            <person name="Valero-Jimenez C.A."/>
            <person name="Min B."/>
            <person name="Choi I.G."/>
            <person name="Lipzen A."/>
            <person name="Daum C.G."/>
            <person name="Aanen D.K."/>
            <person name="Tsang A."/>
            <person name="Henrissat B."/>
            <person name="Bilanenko E.N."/>
            <person name="de Vries R.P."/>
            <person name="van Kan J.A.L."/>
            <person name="Grigoriev I.V."/>
            <person name="Debets A.J.M."/>
        </authorList>
    </citation>
    <scope>NUCLEOTIDE SEQUENCE [LARGE SCALE GENOMIC DNA]</scope>
    <source>
        <strain evidence="4 5">F11</strain>
    </source>
</reference>
<organism evidence="4 5">
    <name type="scientific">Sodiomyces alkalinus (strain CBS 110278 / VKM F-3762 / F11)</name>
    <name type="common">Alkaliphilic filamentous fungus</name>
    <dbReference type="NCBI Taxonomy" id="1314773"/>
    <lineage>
        <taxon>Eukaryota</taxon>
        <taxon>Fungi</taxon>
        <taxon>Dikarya</taxon>
        <taxon>Ascomycota</taxon>
        <taxon>Pezizomycotina</taxon>
        <taxon>Sordariomycetes</taxon>
        <taxon>Hypocreomycetidae</taxon>
        <taxon>Glomerellales</taxon>
        <taxon>Plectosphaerellaceae</taxon>
        <taxon>Sodiomyces</taxon>
    </lineage>
</organism>
<dbReference type="AlphaFoldDB" id="A0A3N2Q0C9"/>
<keyword evidence="1" id="KW-0853">WD repeat</keyword>
<name>A0A3N2Q0C9_SODAK</name>
<sequence>MSLQIPGYYYDEEKKKYFKIEKTQTAPSQAAWSADNVKRRTIEAQSARADQQRAELTRRHIKRARILGEPQLGGLLGRQLGVSLSLSPSPSSSFSSSAYSAAPSVLDDVPGAVWAAGLVGKGVVPFAPGLAAERFPNVRCFWVGGQGEEPGVGAAFASPAEAMLSSIYIPTDENGRISYTTDGFGRRERRLQHYLEPCPYDQISSITYHKPSRRMIFTSDEPYYAADLTWLYPRRSTPHDDRPAWLLGEHAISDPLTKRASLMGRYPLCSVHNAVPAPDAVSDTVCTISTDCGILHLDAQDKLSWLTGSPAPPPHAKAGNRSVPRDVLAQSFHPTHPSLLLAGTRASFVHLIDRRAPAESWSSFRHSSAVTHLRCLEGRPASRGGCAHHVLVAGLQSSLCVYDLRYLSSSPQQTRPSQAPPPPQSGSTTSSRKRSNRPSLHRLRRQPKPGSTFLRYDSDPGLSAARNNRDNDNNIVARNDNISSRINPGRARTGGTDTESDAGAAAARPVLTFPAYRNAAHVHIGFDLDPATGVVAAAHDDGRVALYSLASGQRLRSPHVDAVCARAPVRSLMFQTMPGDRHASLWVGVGASLRKFSVGFEGEDDDEC</sequence>
<dbReference type="PANTHER" id="PTHR44472">
    <property type="entry name" value="DDB1- AND CUL4-ASSOCIATED FACTOR 4-RELATED"/>
    <property type="match status" value="1"/>
</dbReference>
<evidence type="ECO:0000313" key="5">
    <source>
        <dbReference type="Proteomes" id="UP000272025"/>
    </source>
</evidence>
<evidence type="ECO:0000256" key="1">
    <source>
        <dbReference type="ARBA" id="ARBA00022574"/>
    </source>
</evidence>
<dbReference type="Gene3D" id="2.130.10.10">
    <property type="entry name" value="YVTN repeat-like/Quinoprotein amine dehydrogenase"/>
    <property type="match status" value="1"/>
</dbReference>
<evidence type="ECO:0000256" key="3">
    <source>
        <dbReference type="SAM" id="MobiDB-lite"/>
    </source>
</evidence>
<dbReference type="OrthoDB" id="128867at2759"/>
<keyword evidence="2" id="KW-0677">Repeat</keyword>
<dbReference type="GO" id="GO:0080008">
    <property type="term" value="C:Cul4-RING E3 ubiquitin ligase complex"/>
    <property type="evidence" value="ECO:0007669"/>
    <property type="project" value="TreeGrafter"/>
</dbReference>
<dbReference type="PANTHER" id="PTHR44472:SF1">
    <property type="entry name" value="DDB1 AND CUL4 ASSOCIATED FACTOR 4"/>
    <property type="match status" value="1"/>
</dbReference>
<dbReference type="RefSeq" id="XP_028468030.1">
    <property type="nucleotide sequence ID" value="XM_028611079.1"/>
</dbReference>
<dbReference type="Proteomes" id="UP000272025">
    <property type="component" value="Unassembled WGS sequence"/>
</dbReference>
<dbReference type="EMBL" id="ML119052">
    <property type="protein sequence ID" value="ROT40224.1"/>
    <property type="molecule type" value="Genomic_DNA"/>
</dbReference>
<feature type="region of interest" description="Disordered" evidence="3">
    <location>
        <begin position="410"/>
        <end position="503"/>
    </location>
</feature>
<feature type="compositionally biased region" description="Basic residues" evidence="3">
    <location>
        <begin position="431"/>
        <end position="447"/>
    </location>
</feature>
<proteinExistence type="predicted"/>
<protein>
    <recommendedName>
        <fullName evidence="6">WD40 repeat-like protein</fullName>
    </recommendedName>
</protein>
<feature type="compositionally biased region" description="Low complexity" evidence="3">
    <location>
        <begin position="473"/>
        <end position="482"/>
    </location>
</feature>
<dbReference type="InterPro" id="IPR052254">
    <property type="entry name" value="CUL4-DDB1_E3_ligase_receptor"/>
</dbReference>
<dbReference type="InterPro" id="IPR036322">
    <property type="entry name" value="WD40_repeat_dom_sf"/>
</dbReference>
<keyword evidence="5" id="KW-1185">Reference proteome</keyword>